<accession>K0EZN5</accession>
<name>K0EZN5_NOCB7</name>
<gene>
    <name evidence="1" type="ORF">O3I_025030</name>
</gene>
<protein>
    <submittedName>
        <fullName evidence="1">Uncharacterized protein</fullName>
    </submittedName>
</protein>
<keyword evidence="2" id="KW-1185">Reference proteome</keyword>
<dbReference type="KEGG" id="nbr:O3I_025030"/>
<dbReference type="RefSeq" id="WP_014985812.1">
    <property type="nucleotide sequence ID" value="NC_018681.1"/>
</dbReference>
<proteinExistence type="predicted"/>
<sequence length="121" mass="14102">MTFDAAQPRESYDTKVFTWTFHLSDFMINKGINGLNTRMGCLTWLTRNGEPQSWYQDKSHKDLPITYQYHGSIPNNVEYDKYQLFGTCQFTNNTVRKKPNGSIAYGVTLAQFGHAYQFIKR</sequence>
<evidence type="ECO:0000313" key="2">
    <source>
        <dbReference type="Proteomes" id="UP000006304"/>
    </source>
</evidence>
<dbReference type="STRING" id="1133849.O3I_025030"/>
<dbReference type="EMBL" id="CP003876">
    <property type="protein sequence ID" value="AFU02957.1"/>
    <property type="molecule type" value="Genomic_DNA"/>
</dbReference>
<dbReference type="Proteomes" id="UP000006304">
    <property type="component" value="Chromosome"/>
</dbReference>
<dbReference type="HOGENOM" id="CLU_2035586_0_0_11"/>
<organism evidence="1 2">
    <name type="scientific">Nocardia brasiliensis (strain ATCC 700358 / HUJEG-1)</name>
    <dbReference type="NCBI Taxonomy" id="1133849"/>
    <lineage>
        <taxon>Bacteria</taxon>
        <taxon>Bacillati</taxon>
        <taxon>Actinomycetota</taxon>
        <taxon>Actinomycetes</taxon>
        <taxon>Mycobacteriales</taxon>
        <taxon>Nocardiaceae</taxon>
        <taxon>Nocardia</taxon>
    </lineage>
</organism>
<reference evidence="1 2" key="1">
    <citation type="journal article" date="2012" name="J. Bacteriol.">
        <title>Complete genome sequence of Nocardia brasiliensis HUJEG-1.</title>
        <authorList>
            <person name="Vera-Cabrera L."/>
            <person name="Ortiz-Lopez R."/>
            <person name="Elizondo-Gonzalez R."/>
            <person name="Perez-Maya A.A."/>
            <person name="Ocampo-Candiani J."/>
        </authorList>
    </citation>
    <scope>NUCLEOTIDE SEQUENCE [LARGE SCALE GENOMIC DNA]</scope>
    <source>
        <strain evidence="2">ATCC 700358</strain>
    </source>
</reference>
<evidence type="ECO:0000313" key="1">
    <source>
        <dbReference type="EMBL" id="AFU02957.1"/>
    </source>
</evidence>
<dbReference type="AlphaFoldDB" id="K0EZN5"/>